<dbReference type="InterPro" id="IPR035901">
    <property type="entry name" value="GIY-YIG_endonuc_sf"/>
</dbReference>
<dbReference type="InterPro" id="IPR000305">
    <property type="entry name" value="GIY-YIG_endonuc"/>
</dbReference>
<proteinExistence type="predicted"/>
<keyword evidence="3" id="KW-1185">Reference proteome</keyword>
<dbReference type="AlphaFoldDB" id="A0A8J6J5Z4"/>
<gene>
    <name evidence="2" type="ORF">H8S55_13040</name>
</gene>
<dbReference type="Proteomes" id="UP000602260">
    <property type="component" value="Unassembled WGS sequence"/>
</dbReference>
<accession>A0A8J6J5Z4</accession>
<dbReference type="RefSeq" id="WP_186879287.1">
    <property type="nucleotide sequence ID" value="NZ_JACOPN010000012.1"/>
</dbReference>
<organism evidence="2 3">
    <name type="scientific">Flintibacter faecis</name>
    <dbReference type="NCBI Taxonomy" id="2763047"/>
    <lineage>
        <taxon>Bacteria</taxon>
        <taxon>Bacillati</taxon>
        <taxon>Bacillota</taxon>
        <taxon>Clostridia</taxon>
        <taxon>Eubacteriales</taxon>
        <taxon>Flintibacter</taxon>
    </lineage>
</organism>
<protein>
    <submittedName>
        <fullName evidence="2">GIY-YIG nuclease family protein</fullName>
    </submittedName>
</protein>
<dbReference type="Gene3D" id="3.40.1440.10">
    <property type="entry name" value="GIY-YIG endonuclease"/>
    <property type="match status" value="1"/>
</dbReference>
<evidence type="ECO:0000259" key="1">
    <source>
        <dbReference type="Pfam" id="PF01541"/>
    </source>
</evidence>
<sequence length="281" mass="32363">MPVLFFSDLLTKVGLAPGKVKLIRHALSDKGFRSCYEKNMVLEYTRQQKPDFSRGYTHWAIFISDAGNYAKFYALYQVGPSVPDTPNVMPVGFPHPDWFAGQNAYFDLTPVDLLGEYEQRLVIDWGKSARMWHQRGTTEKPIVAIQTANRHPFVGFEQVVLSYHELKEVVENATDYEAWHTALSSVNAVYLITDTQNGKQYVGSAYGKDGLLGRWRYYVDPLHGNNKRMRQLLCDHPDRYQFFQFSILQLLPKTATDEEVIHTESLWKKKLLSIPFGMNDN</sequence>
<feature type="domain" description="GIY-YIG" evidence="1">
    <location>
        <begin position="188"/>
        <end position="273"/>
    </location>
</feature>
<name>A0A8J6J5Z4_9FIRM</name>
<reference evidence="2" key="1">
    <citation type="submission" date="2020-08" db="EMBL/GenBank/DDBJ databases">
        <title>Genome public.</title>
        <authorList>
            <person name="Liu C."/>
            <person name="Sun Q."/>
        </authorList>
    </citation>
    <scope>NUCLEOTIDE SEQUENCE</scope>
    <source>
        <strain evidence="2">BX5</strain>
    </source>
</reference>
<evidence type="ECO:0000313" key="2">
    <source>
        <dbReference type="EMBL" id="MBC5718221.1"/>
    </source>
</evidence>
<dbReference type="Pfam" id="PF01541">
    <property type="entry name" value="GIY-YIG"/>
    <property type="match status" value="1"/>
</dbReference>
<comment type="caution">
    <text evidence="2">The sequence shown here is derived from an EMBL/GenBank/DDBJ whole genome shotgun (WGS) entry which is preliminary data.</text>
</comment>
<dbReference type="EMBL" id="JACOPN010000012">
    <property type="protein sequence ID" value="MBC5718221.1"/>
    <property type="molecule type" value="Genomic_DNA"/>
</dbReference>
<evidence type="ECO:0000313" key="3">
    <source>
        <dbReference type="Proteomes" id="UP000602260"/>
    </source>
</evidence>
<dbReference type="CDD" id="cd10446">
    <property type="entry name" value="GIY-YIG_unchar_1"/>
    <property type="match status" value="1"/>
</dbReference>
<dbReference type="SUPFAM" id="SSF82771">
    <property type="entry name" value="GIY-YIG endonuclease"/>
    <property type="match status" value="1"/>
</dbReference>